<dbReference type="KEGG" id="ffl:HYN86_18350"/>
<dbReference type="Proteomes" id="UP000251561">
    <property type="component" value="Chromosome"/>
</dbReference>
<protein>
    <submittedName>
        <fullName evidence="2">Uncharacterized protein</fullName>
    </submittedName>
</protein>
<keyword evidence="1" id="KW-1133">Transmembrane helix</keyword>
<organism evidence="2 3">
    <name type="scientific">Flavobacterium fluviale</name>
    <dbReference type="NCBI Taxonomy" id="2249356"/>
    <lineage>
        <taxon>Bacteria</taxon>
        <taxon>Pseudomonadati</taxon>
        <taxon>Bacteroidota</taxon>
        <taxon>Flavobacteriia</taxon>
        <taxon>Flavobacteriales</taxon>
        <taxon>Flavobacteriaceae</taxon>
        <taxon>Flavobacterium</taxon>
    </lineage>
</organism>
<evidence type="ECO:0000313" key="3">
    <source>
        <dbReference type="Proteomes" id="UP000251561"/>
    </source>
</evidence>
<proteinExistence type="predicted"/>
<dbReference type="RefSeq" id="WP_113679361.1">
    <property type="nucleotide sequence ID" value="NZ_CP030261.1"/>
</dbReference>
<evidence type="ECO:0000256" key="1">
    <source>
        <dbReference type="SAM" id="Phobius"/>
    </source>
</evidence>
<keyword evidence="3" id="KW-1185">Reference proteome</keyword>
<dbReference type="OrthoDB" id="1450998at2"/>
<keyword evidence="1" id="KW-0812">Transmembrane</keyword>
<dbReference type="EMBL" id="CP030261">
    <property type="protein sequence ID" value="AXB58445.1"/>
    <property type="molecule type" value="Genomic_DNA"/>
</dbReference>
<evidence type="ECO:0000313" key="2">
    <source>
        <dbReference type="EMBL" id="AXB58445.1"/>
    </source>
</evidence>
<feature type="transmembrane region" description="Helical" evidence="1">
    <location>
        <begin position="20"/>
        <end position="42"/>
    </location>
</feature>
<sequence length="105" mass="12437">MARSRRGNFNFQEIFEEHPIKACLGCFITGVGITYTILVFFYDNKIQNIKDRYDDKIEFLEKTHAQDLEIKEIKLTKEEGTKYYLNIEPNSKLARDVENLIENKK</sequence>
<name>A0A344LX03_9FLAO</name>
<dbReference type="AlphaFoldDB" id="A0A344LX03"/>
<keyword evidence="1" id="KW-0472">Membrane</keyword>
<accession>A0A344LX03</accession>
<gene>
    <name evidence="2" type="ORF">HYN86_18350</name>
</gene>
<reference evidence="2 3" key="1">
    <citation type="submission" date="2018-06" db="EMBL/GenBank/DDBJ databases">
        <title>Genome sequencing of Flavobacterium.</title>
        <authorList>
            <person name="Baek M.-G."/>
            <person name="Yi H."/>
        </authorList>
    </citation>
    <scope>NUCLEOTIDE SEQUENCE [LARGE SCALE GENOMIC DNA]</scope>
    <source>
        <strain evidence="2 3">HYN0086</strain>
    </source>
</reference>